<reference evidence="1" key="1">
    <citation type="submission" date="2014-11" db="EMBL/GenBank/DDBJ databases">
        <authorList>
            <person name="Amaro Gonzalez C."/>
        </authorList>
    </citation>
    <scope>NUCLEOTIDE SEQUENCE</scope>
</reference>
<dbReference type="AlphaFoldDB" id="A0A0E9U8G6"/>
<sequence length="43" mass="4754">MFIYAVLIVKCCICVMPDIMGPVLPKSSTFDSSIHRPLSQKAL</sequence>
<organism evidence="1">
    <name type="scientific">Anguilla anguilla</name>
    <name type="common">European freshwater eel</name>
    <name type="synonym">Muraena anguilla</name>
    <dbReference type="NCBI Taxonomy" id="7936"/>
    <lineage>
        <taxon>Eukaryota</taxon>
        <taxon>Metazoa</taxon>
        <taxon>Chordata</taxon>
        <taxon>Craniata</taxon>
        <taxon>Vertebrata</taxon>
        <taxon>Euteleostomi</taxon>
        <taxon>Actinopterygii</taxon>
        <taxon>Neopterygii</taxon>
        <taxon>Teleostei</taxon>
        <taxon>Anguilliformes</taxon>
        <taxon>Anguillidae</taxon>
        <taxon>Anguilla</taxon>
    </lineage>
</organism>
<evidence type="ECO:0000313" key="1">
    <source>
        <dbReference type="EMBL" id="JAH62022.1"/>
    </source>
</evidence>
<name>A0A0E9U8G6_ANGAN</name>
<dbReference type="EMBL" id="GBXM01046555">
    <property type="protein sequence ID" value="JAH62022.1"/>
    <property type="molecule type" value="Transcribed_RNA"/>
</dbReference>
<proteinExistence type="predicted"/>
<accession>A0A0E9U8G6</accession>
<reference evidence="1" key="2">
    <citation type="journal article" date="2015" name="Fish Shellfish Immunol.">
        <title>Early steps in the European eel (Anguilla anguilla)-Vibrio vulnificus interaction in the gills: Role of the RtxA13 toxin.</title>
        <authorList>
            <person name="Callol A."/>
            <person name="Pajuelo D."/>
            <person name="Ebbesson L."/>
            <person name="Teles M."/>
            <person name="MacKenzie S."/>
            <person name="Amaro C."/>
        </authorList>
    </citation>
    <scope>NUCLEOTIDE SEQUENCE</scope>
</reference>
<protein>
    <submittedName>
        <fullName evidence="1">Uncharacterized protein</fullName>
    </submittedName>
</protein>